<feature type="domain" description="AP2/ERF" evidence="6">
    <location>
        <begin position="161"/>
        <end position="224"/>
    </location>
</feature>
<dbReference type="Gene3D" id="3.30.730.10">
    <property type="entry name" value="AP2/ERF domain"/>
    <property type="match status" value="1"/>
</dbReference>
<dbReference type="InterPro" id="IPR036955">
    <property type="entry name" value="AP2/ERF_dom_sf"/>
</dbReference>
<dbReference type="AlphaFoldDB" id="A0AAD1X604"/>
<dbReference type="PROSITE" id="PS51032">
    <property type="entry name" value="AP2_ERF"/>
    <property type="match status" value="1"/>
</dbReference>
<accession>A0AAD1X604</accession>
<evidence type="ECO:0000313" key="8">
    <source>
        <dbReference type="Proteomes" id="UP001295684"/>
    </source>
</evidence>
<protein>
    <recommendedName>
        <fullName evidence="6">AP2/ERF domain-containing protein</fullName>
    </recommendedName>
</protein>
<evidence type="ECO:0000256" key="2">
    <source>
        <dbReference type="ARBA" id="ARBA00023015"/>
    </source>
</evidence>
<comment type="caution">
    <text evidence="7">The sequence shown here is derived from an EMBL/GenBank/DDBJ whole genome shotgun (WGS) entry which is preliminary data.</text>
</comment>
<keyword evidence="3" id="KW-0238">DNA-binding</keyword>
<evidence type="ECO:0000259" key="6">
    <source>
        <dbReference type="PROSITE" id="PS51032"/>
    </source>
</evidence>
<dbReference type="SMART" id="SM00380">
    <property type="entry name" value="AP2"/>
    <property type="match status" value="1"/>
</dbReference>
<gene>
    <name evidence="7" type="ORF">ECRASSUSDP1_LOCUS5721</name>
</gene>
<keyword evidence="4" id="KW-0804">Transcription</keyword>
<evidence type="ECO:0000256" key="5">
    <source>
        <dbReference type="ARBA" id="ARBA00023242"/>
    </source>
</evidence>
<keyword evidence="8" id="KW-1185">Reference proteome</keyword>
<comment type="subcellular location">
    <subcellularLocation>
        <location evidence="1">Nucleus</location>
    </subcellularLocation>
</comment>
<proteinExistence type="predicted"/>
<dbReference type="GO" id="GO:0003700">
    <property type="term" value="F:DNA-binding transcription factor activity"/>
    <property type="evidence" value="ECO:0007669"/>
    <property type="project" value="InterPro"/>
</dbReference>
<evidence type="ECO:0000256" key="3">
    <source>
        <dbReference type="ARBA" id="ARBA00023125"/>
    </source>
</evidence>
<dbReference type="InterPro" id="IPR016177">
    <property type="entry name" value="DNA-bd_dom_sf"/>
</dbReference>
<dbReference type="GO" id="GO:0005634">
    <property type="term" value="C:nucleus"/>
    <property type="evidence" value="ECO:0007669"/>
    <property type="project" value="UniProtKB-SubCell"/>
</dbReference>
<organism evidence="7 8">
    <name type="scientific">Euplotes crassus</name>
    <dbReference type="NCBI Taxonomy" id="5936"/>
    <lineage>
        <taxon>Eukaryota</taxon>
        <taxon>Sar</taxon>
        <taxon>Alveolata</taxon>
        <taxon>Ciliophora</taxon>
        <taxon>Intramacronucleata</taxon>
        <taxon>Spirotrichea</taxon>
        <taxon>Hypotrichia</taxon>
        <taxon>Euplotida</taxon>
        <taxon>Euplotidae</taxon>
        <taxon>Moneuplotes</taxon>
    </lineage>
</organism>
<sequence length="247" mass="28348">MIFSNFNNSNNLASLLVWSYCDLLQKLSPTYCVDVKSEGVLRSTNSWTPSSQKAEVMPTTVEESRNELRAKHENDSQFDWSSKGSAFNKYQIEDSNPSYSEEESISENSEESWSIASLPKRRKRKVKELDIREDLQTLRSRIISQDATEFSSSSKKAKSGNKKCLKRRSKYIGVSKNNSNWQALINLGKVKKYIGTFSSQMQAARAYDIYSVALRGEEGALNFDYTAEEMLERIEYFLKHKCIKFDS</sequence>
<keyword evidence="2" id="KW-0805">Transcription regulation</keyword>
<evidence type="ECO:0000313" key="7">
    <source>
        <dbReference type="EMBL" id="CAI2364378.1"/>
    </source>
</evidence>
<evidence type="ECO:0000256" key="1">
    <source>
        <dbReference type="ARBA" id="ARBA00004123"/>
    </source>
</evidence>
<evidence type="ECO:0000256" key="4">
    <source>
        <dbReference type="ARBA" id="ARBA00023163"/>
    </source>
</evidence>
<dbReference type="GO" id="GO:0003677">
    <property type="term" value="F:DNA binding"/>
    <property type="evidence" value="ECO:0007669"/>
    <property type="project" value="UniProtKB-KW"/>
</dbReference>
<dbReference type="Proteomes" id="UP001295684">
    <property type="component" value="Unassembled WGS sequence"/>
</dbReference>
<name>A0AAD1X604_EUPCR</name>
<reference evidence="7" key="1">
    <citation type="submission" date="2023-07" db="EMBL/GenBank/DDBJ databases">
        <authorList>
            <consortium name="AG Swart"/>
            <person name="Singh M."/>
            <person name="Singh A."/>
            <person name="Seah K."/>
            <person name="Emmerich C."/>
        </authorList>
    </citation>
    <scope>NUCLEOTIDE SEQUENCE</scope>
    <source>
        <strain evidence="7">DP1</strain>
    </source>
</reference>
<dbReference type="InterPro" id="IPR001471">
    <property type="entry name" value="AP2/ERF_dom"/>
</dbReference>
<dbReference type="SUPFAM" id="SSF54171">
    <property type="entry name" value="DNA-binding domain"/>
    <property type="match status" value="1"/>
</dbReference>
<dbReference type="EMBL" id="CAMPGE010005527">
    <property type="protein sequence ID" value="CAI2364378.1"/>
    <property type="molecule type" value="Genomic_DNA"/>
</dbReference>
<keyword evidence="5" id="KW-0539">Nucleus</keyword>